<organism evidence="1 2">
    <name type="scientific">Hydrogeniiclostridium mannosilyticum</name>
    <dbReference type="NCBI Taxonomy" id="2764322"/>
    <lineage>
        <taxon>Bacteria</taxon>
        <taxon>Bacillati</taxon>
        <taxon>Bacillota</taxon>
        <taxon>Clostridia</taxon>
        <taxon>Eubacteriales</taxon>
        <taxon>Acutalibacteraceae</taxon>
        <taxon>Hydrogeniiclostridium</taxon>
    </lineage>
</organism>
<name>A0A328UB83_9FIRM</name>
<protein>
    <submittedName>
        <fullName evidence="1">Uncharacterized protein</fullName>
    </submittedName>
</protein>
<keyword evidence="2" id="KW-1185">Reference proteome</keyword>
<sequence length="162" mass="19016">MTIITYQSTQVLDILHSGKVYRAYPSRTLNYAYSSLIDMLGLHCQAPIFGYLKYHRHLADGRLSSSVRLTLKVPREHVKLTEFQTWAEFIYYSKLTKPYDYTQLKPEALQGNTTEISQKKLDHLIRSLKRQKSPWAYRFPQAVLEEIRPEWVADYKILLSST</sequence>
<dbReference type="AlphaFoldDB" id="A0A328UB83"/>
<dbReference type="Proteomes" id="UP000249377">
    <property type="component" value="Unassembled WGS sequence"/>
</dbReference>
<gene>
    <name evidence="1" type="ORF">DPQ25_09290</name>
</gene>
<comment type="caution">
    <text evidence="1">The sequence shown here is derived from an EMBL/GenBank/DDBJ whole genome shotgun (WGS) entry which is preliminary data.</text>
</comment>
<evidence type="ECO:0000313" key="2">
    <source>
        <dbReference type="Proteomes" id="UP000249377"/>
    </source>
</evidence>
<evidence type="ECO:0000313" key="1">
    <source>
        <dbReference type="EMBL" id="RAQ28551.1"/>
    </source>
</evidence>
<accession>A0A328UB83</accession>
<reference evidence="1 2" key="1">
    <citation type="submission" date="2018-06" db="EMBL/GenBank/DDBJ databases">
        <title>Noncontiguous genome sequence of Ruminococcaceae bacterium ASD2818.</title>
        <authorList>
            <person name="Chaplin A.V."/>
            <person name="Sokolova S.R."/>
            <person name="Kochetkova T.O."/>
            <person name="Goltsov A.Y."/>
            <person name="Trofimov D.Y."/>
            <person name="Efimov B.A."/>
        </authorList>
    </citation>
    <scope>NUCLEOTIDE SEQUENCE [LARGE SCALE GENOMIC DNA]</scope>
    <source>
        <strain evidence="1 2">ASD2818</strain>
    </source>
</reference>
<proteinExistence type="predicted"/>
<dbReference type="EMBL" id="QLYR01000005">
    <property type="protein sequence ID" value="RAQ28551.1"/>
    <property type="molecule type" value="Genomic_DNA"/>
</dbReference>